<dbReference type="PRINTS" id="PR00040">
    <property type="entry name" value="HTHMERR"/>
</dbReference>
<evidence type="ECO:0000256" key="1">
    <source>
        <dbReference type="ARBA" id="ARBA00023125"/>
    </source>
</evidence>
<dbReference type="Gene3D" id="1.10.1660.10">
    <property type="match status" value="1"/>
</dbReference>
<evidence type="ECO:0000313" key="5">
    <source>
        <dbReference type="Proteomes" id="UP000294664"/>
    </source>
</evidence>
<keyword evidence="2" id="KW-0175">Coiled coil</keyword>
<dbReference type="SMART" id="SM00422">
    <property type="entry name" value="HTH_MERR"/>
    <property type="match status" value="1"/>
</dbReference>
<proteinExistence type="predicted"/>
<dbReference type="AlphaFoldDB" id="A0A4R3M334"/>
<dbReference type="Proteomes" id="UP000294664">
    <property type="component" value="Unassembled WGS sequence"/>
</dbReference>
<dbReference type="Pfam" id="PF13411">
    <property type="entry name" value="MerR_1"/>
    <property type="match status" value="1"/>
</dbReference>
<dbReference type="PANTHER" id="PTHR30204">
    <property type="entry name" value="REDOX-CYCLING DRUG-SENSING TRANSCRIPTIONAL ACTIVATOR SOXR"/>
    <property type="match status" value="1"/>
</dbReference>
<dbReference type="PROSITE" id="PS50937">
    <property type="entry name" value="HTH_MERR_2"/>
    <property type="match status" value="1"/>
</dbReference>
<comment type="caution">
    <text evidence="4">The sequence shown here is derived from an EMBL/GenBank/DDBJ whole genome shotgun (WGS) entry which is preliminary data.</text>
</comment>
<organism evidence="4 5">
    <name type="scientific">Aquabacter spiritensis</name>
    <dbReference type="NCBI Taxonomy" id="933073"/>
    <lineage>
        <taxon>Bacteria</taxon>
        <taxon>Pseudomonadati</taxon>
        <taxon>Pseudomonadota</taxon>
        <taxon>Alphaproteobacteria</taxon>
        <taxon>Hyphomicrobiales</taxon>
        <taxon>Xanthobacteraceae</taxon>
        <taxon>Aquabacter</taxon>
    </lineage>
</organism>
<dbReference type="GO" id="GO:0003677">
    <property type="term" value="F:DNA binding"/>
    <property type="evidence" value="ECO:0007669"/>
    <property type="project" value="UniProtKB-KW"/>
</dbReference>
<dbReference type="SUPFAM" id="SSF46955">
    <property type="entry name" value="Putative DNA-binding domain"/>
    <property type="match status" value="1"/>
</dbReference>
<sequence>MDANAFGGQEALAQPGRIYASEDVYTIGDLARDFGVTLRALRFYEDKGLLSPRREGLARLYSATDRERLELILKGKRLGFTLSEIRGLVAAREGTAGTRGLALTRERCLSQLTQLERQRAEIDAAIAELRDAATRLTAA</sequence>
<reference evidence="4 5" key="1">
    <citation type="submission" date="2019-03" db="EMBL/GenBank/DDBJ databases">
        <title>Genomic Encyclopedia of Type Strains, Phase IV (KMG-IV): sequencing the most valuable type-strain genomes for metagenomic binning, comparative biology and taxonomic classification.</title>
        <authorList>
            <person name="Goeker M."/>
        </authorList>
    </citation>
    <scope>NUCLEOTIDE SEQUENCE [LARGE SCALE GENOMIC DNA]</scope>
    <source>
        <strain evidence="4 5">DSM 9035</strain>
    </source>
</reference>
<dbReference type="GO" id="GO:0003700">
    <property type="term" value="F:DNA-binding transcription factor activity"/>
    <property type="evidence" value="ECO:0007669"/>
    <property type="project" value="InterPro"/>
</dbReference>
<evidence type="ECO:0000259" key="3">
    <source>
        <dbReference type="PROSITE" id="PS50937"/>
    </source>
</evidence>
<dbReference type="InterPro" id="IPR009061">
    <property type="entry name" value="DNA-bd_dom_put_sf"/>
</dbReference>
<dbReference type="EMBL" id="SMAI01000004">
    <property type="protein sequence ID" value="TCT05565.1"/>
    <property type="molecule type" value="Genomic_DNA"/>
</dbReference>
<gene>
    <name evidence="4" type="ORF">EDC64_104122</name>
</gene>
<keyword evidence="5" id="KW-1185">Reference proteome</keyword>
<keyword evidence="1" id="KW-0238">DNA-binding</keyword>
<accession>A0A4R3M334</accession>
<dbReference type="PANTHER" id="PTHR30204:SF58">
    <property type="entry name" value="HTH-TYPE TRANSCRIPTIONAL REGULATOR YFMP"/>
    <property type="match status" value="1"/>
</dbReference>
<evidence type="ECO:0000256" key="2">
    <source>
        <dbReference type="SAM" id="Coils"/>
    </source>
</evidence>
<feature type="domain" description="HTH merR-type" evidence="3">
    <location>
        <begin position="24"/>
        <end position="91"/>
    </location>
</feature>
<evidence type="ECO:0000313" key="4">
    <source>
        <dbReference type="EMBL" id="TCT05565.1"/>
    </source>
</evidence>
<dbReference type="OrthoDB" id="9803659at2"/>
<dbReference type="RefSeq" id="WP_132030908.1">
    <property type="nucleotide sequence ID" value="NZ_SMAI01000004.1"/>
</dbReference>
<name>A0A4R3M334_9HYPH</name>
<feature type="coiled-coil region" evidence="2">
    <location>
        <begin position="105"/>
        <end position="135"/>
    </location>
</feature>
<protein>
    <submittedName>
        <fullName evidence="4">MerR family transcriptional regulator</fullName>
    </submittedName>
</protein>
<dbReference type="InterPro" id="IPR047057">
    <property type="entry name" value="MerR_fam"/>
</dbReference>
<dbReference type="CDD" id="cd04776">
    <property type="entry name" value="HTH_GnyR"/>
    <property type="match status" value="1"/>
</dbReference>
<dbReference type="InterPro" id="IPR000551">
    <property type="entry name" value="MerR-type_HTH_dom"/>
</dbReference>